<dbReference type="PANTHER" id="PTHR10655">
    <property type="entry name" value="LYSOPHOSPHOLIPASE-RELATED"/>
    <property type="match status" value="1"/>
</dbReference>
<evidence type="ECO:0000256" key="1">
    <source>
        <dbReference type="ARBA" id="ARBA00006499"/>
    </source>
</evidence>
<comment type="similarity">
    <text evidence="1">Belongs to the AB hydrolase superfamily. AB hydrolase 2 family.</text>
</comment>
<dbReference type="EMBL" id="VKAC01000002">
    <property type="protein sequence ID" value="TXR57291.1"/>
    <property type="molecule type" value="Genomic_DNA"/>
</dbReference>
<evidence type="ECO:0000313" key="5">
    <source>
        <dbReference type="Proteomes" id="UP000321234"/>
    </source>
</evidence>
<feature type="domain" description="Phospholipase/carboxylesterase/thioesterase" evidence="3">
    <location>
        <begin position="55"/>
        <end position="191"/>
    </location>
</feature>
<dbReference type="PANTHER" id="PTHR10655:SF17">
    <property type="entry name" value="LYSOPHOSPHOLIPASE-LIKE PROTEIN 1"/>
    <property type="match status" value="1"/>
</dbReference>
<name>A0A5C8ZJI6_9ACTN</name>
<protein>
    <submittedName>
        <fullName evidence="4">Phospholipase</fullName>
    </submittedName>
</protein>
<dbReference type="Pfam" id="PF02230">
    <property type="entry name" value="Abhydrolase_2"/>
    <property type="match status" value="1"/>
</dbReference>
<evidence type="ECO:0000256" key="2">
    <source>
        <dbReference type="ARBA" id="ARBA00022801"/>
    </source>
</evidence>
<evidence type="ECO:0000259" key="3">
    <source>
        <dbReference type="Pfam" id="PF02230"/>
    </source>
</evidence>
<dbReference type="Proteomes" id="UP000321234">
    <property type="component" value="Unassembled WGS sequence"/>
</dbReference>
<dbReference type="RefSeq" id="WP_147924932.1">
    <property type="nucleotide sequence ID" value="NZ_VKAC01000002.1"/>
</dbReference>
<comment type="caution">
    <text evidence="4">The sequence shown here is derived from an EMBL/GenBank/DDBJ whole genome shotgun (WGS) entry which is preliminary data.</text>
</comment>
<dbReference type="InterPro" id="IPR050565">
    <property type="entry name" value="LYPA1-2/EST-like"/>
</dbReference>
<accession>A0A5C8ZJI6</accession>
<keyword evidence="5" id="KW-1185">Reference proteome</keyword>
<keyword evidence="2" id="KW-0378">Hydrolase</keyword>
<sequence length="207" mass="21091">MVAVDRWGAELSEGRAVVVALHGRGQDRATFRAVVDVLPLDGTAVLAPHIDGDTWYPEPFTADLERNEPALGEALAAVDAAVQEVLDAGVPLERVVLLGFSQGACLALQSFLTAPRRFGAVVALTGGHVGPPGTAPAPPDGVAGVPVLLATHAGDTWVPLWRVQESADLLTAAGAAVTLLVEPGSEHVVTPLAASAVATVLDALPTG</sequence>
<proteinExistence type="inferred from homology"/>
<dbReference type="GO" id="GO:0016787">
    <property type="term" value="F:hydrolase activity"/>
    <property type="evidence" value="ECO:0007669"/>
    <property type="project" value="UniProtKB-KW"/>
</dbReference>
<dbReference type="InterPro" id="IPR029058">
    <property type="entry name" value="AB_hydrolase_fold"/>
</dbReference>
<dbReference type="AlphaFoldDB" id="A0A5C8ZJI6"/>
<dbReference type="SUPFAM" id="SSF53474">
    <property type="entry name" value="alpha/beta-Hydrolases"/>
    <property type="match status" value="1"/>
</dbReference>
<dbReference type="Gene3D" id="3.40.50.1820">
    <property type="entry name" value="alpha/beta hydrolase"/>
    <property type="match status" value="1"/>
</dbReference>
<organism evidence="4 5">
    <name type="scientific">Quadrisphaera setariae</name>
    <dbReference type="NCBI Taxonomy" id="2593304"/>
    <lineage>
        <taxon>Bacteria</taxon>
        <taxon>Bacillati</taxon>
        <taxon>Actinomycetota</taxon>
        <taxon>Actinomycetes</taxon>
        <taxon>Kineosporiales</taxon>
        <taxon>Kineosporiaceae</taxon>
        <taxon>Quadrisphaera</taxon>
    </lineage>
</organism>
<dbReference type="OrthoDB" id="9801763at2"/>
<reference evidence="4 5" key="1">
    <citation type="submission" date="2019-07" db="EMBL/GenBank/DDBJ databases">
        <title>Quadrisphaera sp. strain DD2A genome sequencing and assembly.</title>
        <authorList>
            <person name="Kim I."/>
        </authorList>
    </citation>
    <scope>NUCLEOTIDE SEQUENCE [LARGE SCALE GENOMIC DNA]</scope>
    <source>
        <strain evidence="4 5">DD2A</strain>
    </source>
</reference>
<gene>
    <name evidence="4" type="ORF">FMM08_03165</name>
</gene>
<dbReference type="InterPro" id="IPR003140">
    <property type="entry name" value="PLipase/COase/thioEstase"/>
</dbReference>
<evidence type="ECO:0000313" key="4">
    <source>
        <dbReference type="EMBL" id="TXR57291.1"/>
    </source>
</evidence>